<feature type="transmembrane region" description="Helical" evidence="1">
    <location>
        <begin position="144"/>
        <end position="167"/>
    </location>
</feature>
<feature type="transmembrane region" description="Helical" evidence="1">
    <location>
        <begin position="76"/>
        <end position="93"/>
    </location>
</feature>
<keyword evidence="4" id="KW-1185">Reference proteome</keyword>
<comment type="caution">
    <text evidence="3">The sequence shown here is derived from an EMBL/GenBank/DDBJ whole genome shotgun (WGS) entry which is preliminary data.</text>
</comment>
<gene>
    <name evidence="3" type="ORF">GCM10019016_010330</name>
</gene>
<evidence type="ECO:0000259" key="2">
    <source>
        <dbReference type="Pfam" id="PF20182"/>
    </source>
</evidence>
<feature type="transmembrane region" description="Helical" evidence="1">
    <location>
        <begin position="179"/>
        <end position="202"/>
    </location>
</feature>
<protein>
    <recommendedName>
        <fullName evidence="2">DUF6545 domain-containing protein</fullName>
    </recommendedName>
</protein>
<keyword evidence="1" id="KW-0812">Transmembrane</keyword>
<dbReference type="InterPro" id="IPR050039">
    <property type="entry name" value="MAB_1171c-like"/>
</dbReference>
<evidence type="ECO:0000313" key="3">
    <source>
        <dbReference type="EMBL" id="GAA3493934.1"/>
    </source>
</evidence>
<dbReference type="InterPro" id="IPR046675">
    <property type="entry name" value="DUF6545"/>
</dbReference>
<name>A0ABP6TFF4_9ACTN</name>
<evidence type="ECO:0000313" key="4">
    <source>
        <dbReference type="Proteomes" id="UP001501455"/>
    </source>
</evidence>
<feature type="transmembrane region" description="Helical" evidence="1">
    <location>
        <begin position="105"/>
        <end position="124"/>
    </location>
</feature>
<dbReference type="EMBL" id="BAAAXF010000014">
    <property type="protein sequence ID" value="GAA3493934.1"/>
    <property type="molecule type" value="Genomic_DNA"/>
</dbReference>
<feature type="transmembrane region" description="Helical" evidence="1">
    <location>
        <begin position="39"/>
        <end position="56"/>
    </location>
</feature>
<proteinExistence type="predicted"/>
<dbReference type="Pfam" id="PF20182">
    <property type="entry name" value="DUF6545"/>
    <property type="match status" value="1"/>
</dbReference>
<keyword evidence="1" id="KW-0472">Membrane</keyword>
<evidence type="ECO:0000256" key="1">
    <source>
        <dbReference type="SAM" id="Phobius"/>
    </source>
</evidence>
<feature type="transmembrane region" description="Helical" evidence="1">
    <location>
        <begin position="6"/>
        <end position="27"/>
    </location>
</feature>
<accession>A0ABP6TFF4</accession>
<keyword evidence="1" id="KW-1133">Transmembrane helix</keyword>
<organism evidence="3 4">
    <name type="scientific">Streptomyces prasinosporus</name>
    <dbReference type="NCBI Taxonomy" id="68256"/>
    <lineage>
        <taxon>Bacteria</taxon>
        <taxon>Bacillati</taxon>
        <taxon>Actinomycetota</taxon>
        <taxon>Actinomycetes</taxon>
        <taxon>Kitasatosporales</taxon>
        <taxon>Streptomycetaceae</taxon>
        <taxon>Streptomyces</taxon>
        <taxon>Streptomyces albogriseolus group</taxon>
    </lineage>
</organism>
<sequence length="398" mass="42067">MSSDLPGDWALTLDLSSVSLLWAALLLRALPAIRQPHHRALWLAVASAALAMTLNIEPVREWIAAVTGSHRAVAIVRNQIGVVSAGAVLLFTVRATGERCRTGALLAAIATVMAMLLALAGLGAVPANSQGPFFGRASTPCAAYWLLLIAVHITACAACVWVCWIYGRRGPHASVNLSLILFGSGTAFAGLFWLAHLVLLAIGSRPGTALRALMSLHAVLRAAALLVPTVVEVRHAVGHAGTIWRIWPLWRGLVDAVPHVALSTTRSRLLVLLHPHLPLRLIVYRTVIEIRDAILALSHYADPAVFRSARAHVARRGVPADHTDAYVTACVLRQARAAKLAGSSPNPGAAVITTNQDTGDLAAETTFLLRLADAYLSPCVRDFGKSAAATPTPAGGSQ</sequence>
<dbReference type="Proteomes" id="UP001501455">
    <property type="component" value="Unassembled WGS sequence"/>
</dbReference>
<dbReference type="RefSeq" id="WP_318296677.1">
    <property type="nucleotide sequence ID" value="NZ_BAAAXF010000014.1"/>
</dbReference>
<dbReference type="NCBIfam" id="NF042915">
    <property type="entry name" value="MAB_1171c_fam"/>
    <property type="match status" value="1"/>
</dbReference>
<feature type="domain" description="DUF6545" evidence="2">
    <location>
        <begin position="242"/>
        <end position="376"/>
    </location>
</feature>
<reference evidence="4" key="1">
    <citation type="journal article" date="2019" name="Int. J. Syst. Evol. Microbiol.">
        <title>The Global Catalogue of Microorganisms (GCM) 10K type strain sequencing project: providing services to taxonomists for standard genome sequencing and annotation.</title>
        <authorList>
            <consortium name="The Broad Institute Genomics Platform"/>
            <consortium name="The Broad Institute Genome Sequencing Center for Infectious Disease"/>
            <person name="Wu L."/>
            <person name="Ma J."/>
        </authorList>
    </citation>
    <scope>NUCLEOTIDE SEQUENCE [LARGE SCALE GENOMIC DNA]</scope>
    <source>
        <strain evidence="4">JCM 4816</strain>
    </source>
</reference>